<protein>
    <recommendedName>
        <fullName evidence="4">Phosphatidylinositol N-acetylglucosaminyltransferase subunit H conserved domain-containing protein</fullName>
    </recommendedName>
</protein>
<accession>A0ABN9KSC2</accession>
<evidence type="ECO:0000256" key="2">
    <source>
        <dbReference type="ARBA" id="ARBA00009610"/>
    </source>
</evidence>
<feature type="transmembrane region" description="Helical" evidence="3">
    <location>
        <begin position="57"/>
        <end position="76"/>
    </location>
</feature>
<evidence type="ECO:0000313" key="6">
    <source>
        <dbReference type="Proteomes" id="UP001176940"/>
    </source>
</evidence>
<name>A0ABN9KSC2_9NEOB</name>
<keyword evidence="3" id="KW-1133">Transmembrane helix</keyword>
<dbReference type="InterPro" id="IPR019328">
    <property type="entry name" value="PIGH-H_dom"/>
</dbReference>
<comment type="caution">
    <text evidence="5">The sequence shown here is derived from an EMBL/GenBank/DDBJ whole genome shotgun (WGS) entry which is preliminary data.</text>
</comment>
<keyword evidence="3" id="KW-0812">Transmembrane</keyword>
<feature type="transmembrane region" description="Helical" evidence="3">
    <location>
        <begin position="34"/>
        <end position="51"/>
    </location>
</feature>
<evidence type="ECO:0000313" key="5">
    <source>
        <dbReference type="EMBL" id="CAJ0921981.1"/>
    </source>
</evidence>
<evidence type="ECO:0000256" key="3">
    <source>
        <dbReference type="SAM" id="Phobius"/>
    </source>
</evidence>
<keyword evidence="6" id="KW-1185">Reference proteome</keyword>
<gene>
    <name evidence="5" type="ORF">RIMI_LOCUS1653948</name>
</gene>
<dbReference type="Proteomes" id="UP001176940">
    <property type="component" value="Unassembled WGS sequence"/>
</dbReference>
<proteinExistence type="inferred from homology"/>
<sequence length="183" mass="20250">MDVYGNAITLQQQTYGDTCQDFTVTSAKLSVRSLASWTCTVWIAAYAVFFYTQHSAVLTAAILVSIVGLLLYLHLVKVDHESLLILGSLGIQTTTTYASGRERTVFVEMCRVQDVVINEGLSLHRVNYYLCLLLRDPSEPQAGLSQVVPVFQGSRPRVDCLGEIYRSCQEILASQREHGGKTA</sequence>
<keyword evidence="3" id="KW-0472">Membrane</keyword>
<evidence type="ECO:0000256" key="1">
    <source>
        <dbReference type="ARBA" id="ARBA00004687"/>
    </source>
</evidence>
<comment type="pathway">
    <text evidence="1">Glycolipid biosynthesis; glycosylphosphatidylinositol-anchor biosynthesis.</text>
</comment>
<feature type="domain" description="Phosphatidylinositol N-acetylglucosaminyltransferase subunit H conserved" evidence="4">
    <location>
        <begin position="82"/>
        <end position="152"/>
    </location>
</feature>
<dbReference type="InterPro" id="IPR044215">
    <property type="entry name" value="PIG-H"/>
</dbReference>
<organism evidence="5 6">
    <name type="scientific">Ranitomeya imitator</name>
    <name type="common">mimic poison frog</name>
    <dbReference type="NCBI Taxonomy" id="111125"/>
    <lineage>
        <taxon>Eukaryota</taxon>
        <taxon>Metazoa</taxon>
        <taxon>Chordata</taxon>
        <taxon>Craniata</taxon>
        <taxon>Vertebrata</taxon>
        <taxon>Euteleostomi</taxon>
        <taxon>Amphibia</taxon>
        <taxon>Batrachia</taxon>
        <taxon>Anura</taxon>
        <taxon>Neobatrachia</taxon>
        <taxon>Hyloidea</taxon>
        <taxon>Dendrobatidae</taxon>
        <taxon>Dendrobatinae</taxon>
        <taxon>Ranitomeya</taxon>
    </lineage>
</organism>
<dbReference type="PANTHER" id="PTHR15231">
    <property type="entry name" value="PHOSPHATIDYLINOSITOL N-ACETYLGLUCOSAMINYLTRANSFERASE SUBUNIT H"/>
    <property type="match status" value="1"/>
</dbReference>
<dbReference type="Pfam" id="PF10181">
    <property type="entry name" value="PIG-H"/>
    <property type="match status" value="1"/>
</dbReference>
<comment type="similarity">
    <text evidence="2">Belongs to the PIGH family.</text>
</comment>
<evidence type="ECO:0000259" key="4">
    <source>
        <dbReference type="Pfam" id="PF10181"/>
    </source>
</evidence>
<reference evidence="5" key="1">
    <citation type="submission" date="2023-07" db="EMBL/GenBank/DDBJ databases">
        <authorList>
            <person name="Stuckert A."/>
        </authorList>
    </citation>
    <scope>NUCLEOTIDE SEQUENCE</scope>
</reference>
<dbReference type="PANTHER" id="PTHR15231:SF1">
    <property type="entry name" value="PHOSPHATIDYLINOSITOL N-ACETYLGLUCOSAMINYLTRANSFERASE SUBUNIT H"/>
    <property type="match status" value="1"/>
</dbReference>
<dbReference type="EMBL" id="CAUEEQ010002180">
    <property type="protein sequence ID" value="CAJ0921981.1"/>
    <property type="molecule type" value="Genomic_DNA"/>
</dbReference>